<evidence type="ECO:0000313" key="8">
    <source>
        <dbReference type="EMBL" id="MCY6959208.1"/>
    </source>
</evidence>
<accession>A0ABT4DC17</accession>
<evidence type="ECO:0000256" key="6">
    <source>
        <dbReference type="ARBA" id="ARBA00023136"/>
    </source>
</evidence>
<feature type="transmembrane region" description="Helical" evidence="7">
    <location>
        <begin position="13"/>
        <end position="33"/>
    </location>
</feature>
<comment type="similarity">
    <text evidence="1 7">Belongs to the Lgt family.</text>
</comment>
<evidence type="ECO:0000256" key="3">
    <source>
        <dbReference type="ARBA" id="ARBA00022679"/>
    </source>
</evidence>
<evidence type="ECO:0000256" key="2">
    <source>
        <dbReference type="ARBA" id="ARBA00022475"/>
    </source>
</evidence>
<dbReference type="EMBL" id="JAPQFJ010000011">
    <property type="protein sequence ID" value="MCY6959208.1"/>
    <property type="molecule type" value="Genomic_DNA"/>
</dbReference>
<dbReference type="Pfam" id="PF01790">
    <property type="entry name" value="LGT"/>
    <property type="match status" value="1"/>
</dbReference>
<keyword evidence="4 7" id="KW-0812">Transmembrane</keyword>
<reference evidence="8" key="1">
    <citation type="submission" date="2022-12" db="EMBL/GenBank/DDBJ databases">
        <title>Clostridium sp. nov., isolated from industrial wastewater.</title>
        <authorList>
            <person name="Jiayan W."/>
        </authorList>
    </citation>
    <scope>NUCLEOTIDE SEQUENCE</scope>
    <source>
        <strain evidence="8">ZC22-4</strain>
    </source>
</reference>
<organism evidence="8 9">
    <name type="scientific">Clostridium brassicae</name>
    <dbReference type="NCBI Taxonomy" id="2999072"/>
    <lineage>
        <taxon>Bacteria</taxon>
        <taxon>Bacillati</taxon>
        <taxon>Bacillota</taxon>
        <taxon>Clostridia</taxon>
        <taxon>Eubacteriales</taxon>
        <taxon>Clostridiaceae</taxon>
        <taxon>Clostridium</taxon>
    </lineage>
</organism>
<keyword evidence="2 7" id="KW-1003">Cell membrane</keyword>
<keyword evidence="6 7" id="KW-0472">Membrane</keyword>
<evidence type="ECO:0000256" key="7">
    <source>
        <dbReference type="HAMAP-Rule" id="MF_01147"/>
    </source>
</evidence>
<keyword evidence="3 7" id="KW-0808">Transferase</keyword>
<dbReference type="GO" id="GO:0016757">
    <property type="term" value="F:glycosyltransferase activity"/>
    <property type="evidence" value="ECO:0007669"/>
    <property type="project" value="UniProtKB-KW"/>
</dbReference>
<evidence type="ECO:0000256" key="1">
    <source>
        <dbReference type="ARBA" id="ARBA00007150"/>
    </source>
</evidence>
<keyword evidence="5 7" id="KW-1133">Transmembrane helix</keyword>
<dbReference type="NCBIfam" id="TIGR00544">
    <property type="entry name" value="lgt"/>
    <property type="match status" value="1"/>
</dbReference>
<feature type="transmembrane region" description="Helical" evidence="7">
    <location>
        <begin position="219"/>
        <end position="242"/>
    </location>
</feature>
<dbReference type="PANTHER" id="PTHR30589">
    <property type="entry name" value="PROLIPOPROTEIN DIACYLGLYCERYL TRANSFERASE"/>
    <property type="match status" value="1"/>
</dbReference>
<dbReference type="EC" id="2.5.1.145" evidence="7"/>
<feature type="binding site" evidence="7">
    <location>
        <position position="130"/>
    </location>
    <ligand>
        <name>a 1,2-diacyl-sn-glycero-3-phospho-(1'-sn-glycerol)</name>
        <dbReference type="ChEBI" id="CHEBI:64716"/>
    </ligand>
</feature>
<sequence length="252" mass="28371">MKPILFEVFGIKVYGYGFMITIGIIFALVLLNKRSRTRGYDEDKLWDMAIFTIISGVIGGKILYILTDFNYIKSNPIAIIKEFGSGFVIYGAIIGGVLGIVIYCRRKKWSILKTIDLVAPSVALAQGFGRIGCFLAGCCYGRETHLPIGVIFKESPFAPNHITLHPTQLYSSMFDFGLALFLLWYDKKERKNGKVFSMYVIIYSVGRFIVEFLRNDPRGTVGILSTSQFIAIFTLVIGLILFNINKIRRSSL</sequence>
<protein>
    <recommendedName>
        <fullName evidence="7">Phosphatidylglycerol--prolipoprotein diacylglyceryl transferase</fullName>
        <ecNumber evidence="7">2.5.1.145</ecNumber>
    </recommendedName>
</protein>
<dbReference type="HAMAP" id="MF_01147">
    <property type="entry name" value="Lgt"/>
    <property type="match status" value="1"/>
</dbReference>
<comment type="caution">
    <text evidence="8">The sequence shown here is derived from an EMBL/GenBank/DDBJ whole genome shotgun (WGS) entry which is preliminary data.</text>
</comment>
<keyword evidence="8" id="KW-0328">Glycosyltransferase</keyword>
<feature type="transmembrane region" description="Helical" evidence="7">
    <location>
        <begin position="87"/>
        <end position="105"/>
    </location>
</feature>
<dbReference type="RefSeq" id="WP_268061631.1">
    <property type="nucleotide sequence ID" value="NZ_JAPQFJ010000011.1"/>
</dbReference>
<evidence type="ECO:0000256" key="4">
    <source>
        <dbReference type="ARBA" id="ARBA00022692"/>
    </source>
</evidence>
<comment type="function">
    <text evidence="7">Catalyzes the transfer of the diacylglyceryl group from phosphatidylglycerol to the sulfhydryl group of the N-terminal cysteine of a prolipoprotein, the first step in the formation of mature lipoproteins.</text>
</comment>
<comment type="subcellular location">
    <subcellularLocation>
        <location evidence="7">Cell membrane</location>
        <topology evidence="7">Multi-pass membrane protein</topology>
    </subcellularLocation>
</comment>
<dbReference type="InterPro" id="IPR001640">
    <property type="entry name" value="Lgt"/>
</dbReference>
<dbReference type="Proteomes" id="UP001144612">
    <property type="component" value="Unassembled WGS sequence"/>
</dbReference>
<name>A0ABT4DC17_9CLOT</name>
<keyword evidence="9" id="KW-1185">Reference proteome</keyword>
<dbReference type="PANTHER" id="PTHR30589:SF0">
    <property type="entry name" value="PHOSPHATIDYLGLYCEROL--PROLIPOPROTEIN DIACYLGLYCERYL TRANSFERASE"/>
    <property type="match status" value="1"/>
</dbReference>
<dbReference type="NCBIfam" id="NF000778">
    <property type="entry name" value="PRK00052.3-4"/>
    <property type="match status" value="1"/>
</dbReference>
<gene>
    <name evidence="7" type="primary">lgt</name>
    <name evidence="8" type="ORF">OW729_11390</name>
</gene>
<feature type="transmembrane region" description="Helical" evidence="7">
    <location>
        <begin position="45"/>
        <end position="67"/>
    </location>
</feature>
<feature type="transmembrane region" description="Helical" evidence="7">
    <location>
        <begin position="196"/>
        <end position="213"/>
    </location>
</feature>
<comment type="pathway">
    <text evidence="7">Protein modification; lipoprotein biosynthesis (diacylglyceryl transfer).</text>
</comment>
<evidence type="ECO:0000313" key="9">
    <source>
        <dbReference type="Proteomes" id="UP001144612"/>
    </source>
</evidence>
<evidence type="ECO:0000256" key="5">
    <source>
        <dbReference type="ARBA" id="ARBA00022989"/>
    </source>
</evidence>
<proteinExistence type="inferred from homology"/>
<comment type="catalytic activity">
    <reaction evidence="7">
        <text>L-cysteinyl-[prolipoprotein] + a 1,2-diacyl-sn-glycero-3-phospho-(1'-sn-glycerol) = an S-1,2-diacyl-sn-glyceryl-L-cysteinyl-[prolipoprotein] + sn-glycerol 1-phosphate + H(+)</text>
        <dbReference type="Rhea" id="RHEA:56712"/>
        <dbReference type="Rhea" id="RHEA-COMP:14679"/>
        <dbReference type="Rhea" id="RHEA-COMP:14680"/>
        <dbReference type="ChEBI" id="CHEBI:15378"/>
        <dbReference type="ChEBI" id="CHEBI:29950"/>
        <dbReference type="ChEBI" id="CHEBI:57685"/>
        <dbReference type="ChEBI" id="CHEBI:64716"/>
        <dbReference type="ChEBI" id="CHEBI:140658"/>
        <dbReference type="EC" id="2.5.1.145"/>
    </reaction>
</comment>